<dbReference type="GO" id="GO:0003824">
    <property type="term" value="F:catalytic activity"/>
    <property type="evidence" value="ECO:0007669"/>
    <property type="project" value="InterPro"/>
</dbReference>
<dbReference type="InterPro" id="IPR056884">
    <property type="entry name" value="NPHP3-like_N"/>
</dbReference>
<dbReference type="STRING" id="363999.A0A439D6W4"/>
<accession>A0A439D6W4</accession>
<organism evidence="3 4">
    <name type="scientific">Xylaria grammica</name>
    <dbReference type="NCBI Taxonomy" id="363999"/>
    <lineage>
        <taxon>Eukaryota</taxon>
        <taxon>Fungi</taxon>
        <taxon>Dikarya</taxon>
        <taxon>Ascomycota</taxon>
        <taxon>Pezizomycotina</taxon>
        <taxon>Sordariomycetes</taxon>
        <taxon>Xylariomycetidae</taxon>
        <taxon>Xylariales</taxon>
        <taxon>Xylariaceae</taxon>
        <taxon>Xylaria</taxon>
    </lineage>
</organism>
<proteinExistence type="predicted"/>
<protein>
    <recommendedName>
        <fullName evidence="2">Nephrocystin 3-like N-terminal domain-containing protein</fullName>
    </recommendedName>
</protein>
<comment type="caution">
    <text evidence="3">The sequence shown here is derived from an EMBL/GenBank/DDBJ whole genome shotgun (WGS) entry which is preliminary data.</text>
</comment>
<keyword evidence="4" id="KW-1185">Reference proteome</keyword>
<evidence type="ECO:0000256" key="1">
    <source>
        <dbReference type="ARBA" id="ARBA00022737"/>
    </source>
</evidence>
<keyword evidence="1" id="KW-0677">Repeat</keyword>
<dbReference type="Pfam" id="PF24883">
    <property type="entry name" value="NPHP3_N"/>
    <property type="match status" value="1"/>
</dbReference>
<dbReference type="AlphaFoldDB" id="A0A439D6W4"/>
<dbReference type="EMBL" id="RYZI01000126">
    <property type="protein sequence ID" value="RWA10144.1"/>
    <property type="molecule type" value="Genomic_DNA"/>
</dbReference>
<dbReference type="Gene3D" id="3.40.50.1580">
    <property type="entry name" value="Nucleoside phosphorylase domain"/>
    <property type="match status" value="1"/>
</dbReference>
<evidence type="ECO:0000259" key="2">
    <source>
        <dbReference type="Pfam" id="PF24883"/>
    </source>
</evidence>
<dbReference type="GO" id="GO:0009116">
    <property type="term" value="P:nucleoside metabolic process"/>
    <property type="evidence" value="ECO:0007669"/>
    <property type="project" value="InterPro"/>
</dbReference>
<dbReference type="Proteomes" id="UP000286045">
    <property type="component" value="Unassembled WGS sequence"/>
</dbReference>
<dbReference type="PANTHER" id="PTHR10039">
    <property type="entry name" value="AMELOGENIN"/>
    <property type="match status" value="1"/>
</dbReference>
<gene>
    <name evidence="3" type="ORF">EKO27_g4961</name>
</gene>
<dbReference type="InterPro" id="IPR035994">
    <property type="entry name" value="Nucleoside_phosphorylase_sf"/>
</dbReference>
<name>A0A439D6W4_9PEZI</name>
<dbReference type="SUPFAM" id="SSF53167">
    <property type="entry name" value="Purine and uridine phosphorylases"/>
    <property type="match status" value="1"/>
</dbReference>
<evidence type="ECO:0000313" key="4">
    <source>
        <dbReference type="Proteomes" id="UP000286045"/>
    </source>
</evidence>
<reference evidence="3 4" key="1">
    <citation type="submission" date="2018-12" db="EMBL/GenBank/DDBJ databases">
        <title>Draft genome sequence of Xylaria grammica IHI A82.</title>
        <authorList>
            <person name="Buettner E."/>
            <person name="Kellner H."/>
        </authorList>
    </citation>
    <scope>NUCLEOTIDE SEQUENCE [LARGE SCALE GENOMIC DNA]</scope>
    <source>
        <strain evidence="3 4">IHI A82</strain>
    </source>
</reference>
<evidence type="ECO:0000313" key="3">
    <source>
        <dbReference type="EMBL" id="RWA10144.1"/>
    </source>
</evidence>
<sequence length="637" mass="70894">MMRLKENADRDPLAFGWVCALPIEVAAAKATLDRVRDDLPPDRNSDDDDNYVLGSLQSHNIVVAYPNFRVCGKTSVAGVTTQLRASYTFARFNLMVGITGVPDMKGDIHLGDSTPLLLTAIRYISEIMQKDPVTFAHPGPEQDVLFKPNYDYATIESEESGCSHCDPHRIRSRQPREVQGPVVHYGLIASSHHLTRHGATRDKPELWHAHAAAAAAAYAKEVLSFIPKVSKTIPLATNSYAEAAPVLDALLLIRPEIIGSPSLHRKGTGLMNRNIALTIMRGILHQRIDPHPHLAKDIKNSFEGMETTEYTVSSFVSLWRVFLTLLQQSTFSRVVCTLDGLDECEKESLGSFSMSLGITCRSLGKRLGQYQQIQLGASDTEISHDVERYIFAKVAELASEQTLFEEMVAQVQETLLAGADGTFLWVGFVANELQGRSWSKIDEVLRYVPKGLGGIYQRLLQQIGDKEALVSMLQWVVLASRPLILEELTVAAGINEAGTLPATQVTKNGLRFGGLLVKVERDAVNLVHESAKETLMQTYLVHAERGYGNPGRIHEMSGHDPFLSHTSQYWLVHFHHAIHVIDAPSEFSRPFFLVDSPIRDEWWKVYWEQEKNGGSPPSFTLASRGILWQRTLGQVVD</sequence>
<feature type="domain" description="Nephrocystin 3-like N-terminal" evidence="2">
    <location>
        <begin position="273"/>
        <end position="348"/>
    </location>
</feature>